<gene>
    <name evidence="1" type="ORF">D187_004900</name>
</gene>
<reference evidence="1" key="1">
    <citation type="submission" date="2013-05" db="EMBL/GenBank/DDBJ databases">
        <title>Genome assembly of Cystobacter fuscus DSM 2262.</title>
        <authorList>
            <person name="Sharma G."/>
            <person name="Khatri I."/>
            <person name="Kaur C."/>
            <person name="Mayilraj S."/>
            <person name="Subramanian S."/>
        </authorList>
    </citation>
    <scope>NUCLEOTIDE SEQUENCE [LARGE SCALE GENOMIC DNA]</scope>
    <source>
        <strain evidence="1">DSM 2262</strain>
    </source>
</reference>
<dbReference type="Proteomes" id="UP000011682">
    <property type="component" value="Unassembled WGS sequence"/>
</dbReference>
<evidence type="ECO:0000313" key="2">
    <source>
        <dbReference type="Proteomes" id="UP000011682"/>
    </source>
</evidence>
<dbReference type="EMBL" id="ANAH02000035">
    <property type="protein sequence ID" value="EPX57598.1"/>
    <property type="molecule type" value="Genomic_DNA"/>
</dbReference>
<comment type="caution">
    <text evidence="1">The sequence shown here is derived from an EMBL/GenBank/DDBJ whole genome shotgun (WGS) entry which is preliminary data.</text>
</comment>
<organism evidence="1 2">
    <name type="scientific">Cystobacter fuscus (strain ATCC 25194 / DSM 2262 / NBRC 100088 / M29)</name>
    <dbReference type="NCBI Taxonomy" id="1242864"/>
    <lineage>
        <taxon>Bacteria</taxon>
        <taxon>Pseudomonadati</taxon>
        <taxon>Myxococcota</taxon>
        <taxon>Myxococcia</taxon>
        <taxon>Myxococcales</taxon>
        <taxon>Cystobacterineae</taxon>
        <taxon>Archangiaceae</taxon>
        <taxon>Cystobacter</taxon>
    </lineage>
</organism>
<name>S9QM66_CYSF2</name>
<protein>
    <submittedName>
        <fullName evidence="1">Uncharacterized protein</fullName>
    </submittedName>
</protein>
<dbReference type="AlphaFoldDB" id="S9QM66"/>
<keyword evidence="2" id="KW-1185">Reference proteome</keyword>
<accession>S9QM66</accession>
<sequence length="38" mass="4288">MLVLRHFVGNPPQQQERPSPIIGDRFVCFDGEFDTVAA</sequence>
<evidence type="ECO:0000313" key="1">
    <source>
        <dbReference type="EMBL" id="EPX57598.1"/>
    </source>
</evidence>
<proteinExistence type="predicted"/>